<dbReference type="InterPro" id="IPR014026">
    <property type="entry name" value="UDP-Glc/GDP-Man_DH_dimer"/>
</dbReference>
<dbReference type="InterPro" id="IPR014027">
    <property type="entry name" value="UDP-Glc/GDP-Man_DH_C"/>
</dbReference>
<dbReference type="SMART" id="SM00984">
    <property type="entry name" value="UDPG_MGDP_dh_C"/>
    <property type="match status" value="1"/>
</dbReference>
<dbReference type="InterPro" id="IPR008927">
    <property type="entry name" value="6-PGluconate_DH-like_C_sf"/>
</dbReference>
<dbReference type="Proteomes" id="UP000008922">
    <property type="component" value="Chromosome"/>
</dbReference>
<dbReference type="SUPFAM" id="SSF51735">
    <property type="entry name" value="NAD(P)-binding Rossmann-fold domains"/>
    <property type="match status" value="1"/>
</dbReference>
<dbReference type="GO" id="GO:0016616">
    <property type="term" value="F:oxidoreductase activity, acting on the CH-OH group of donors, NAD or NADP as acceptor"/>
    <property type="evidence" value="ECO:0007669"/>
    <property type="project" value="InterPro"/>
</dbReference>
<evidence type="ECO:0000256" key="3">
    <source>
        <dbReference type="PIRNR" id="PIRNR000124"/>
    </source>
</evidence>
<dbReference type="HOGENOM" id="CLU_023810_3_2_0"/>
<reference evidence="5 6" key="1">
    <citation type="submission" date="2010-12" db="EMBL/GenBank/DDBJ databases">
        <title>Whole genome sequence of Anaerolinea thermophila UNI-1.</title>
        <authorList>
            <person name="Narita-Yamada S."/>
            <person name="Kishi E."/>
            <person name="Watanabe Y."/>
            <person name="Takasaki K."/>
            <person name="Ankai A."/>
            <person name="Oguchi A."/>
            <person name="Fukui S."/>
            <person name="Takahashi M."/>
            <person name="Yashiro I."/>
            <person name="Hosoyama A."/>
            <person name="Sekiguchi Y."/>
            <person name="Hanada S."/>
            <person name="Fujita N."/>
        </authorList>
    </citation>
    <scope>NUCLEOTIDE SEQUENCE [LARGE SCALE GENOMIC DNA]</scope>
    <source>
        <strain evidence="6">DSM 14523 / JCM 11388 / NBRC 100420 / UNI-1</strain>
    </source>
</reference>
<comment type="similarity">
    <text evidence="3">Belongs to the UDP-glucose/GDP-mannose dehydrogenase family.</text>
</comment>
<dbReference type="AlphaFoldDB" id="E8MZT8"/>
<dbReference type="PIRSF" id="PIRSF000124">
    <property type="entry name" value="UDPglc_GDPman_dh"/>
    <property type="match status" value="1"/>
</dbReference>
<dbReference type="InterPro" id="IPR017476">
    <property type="entry name" value="UDP-Glc/GDP-Man"/>
</dbReference>
<dbReference type="EMBL" id="AP012029">
    <property type="protein sequence ID" value="BAJ62273.1"/>
    <property type="molecule type" value="Genomic_DNA"/>
</dbReference>
<dbReference type="InParanoid" id="E8MZT8"/>
<dbReference type="SUPFAM" id="SSF52413">
    <property type="entry name" value="UDP-glucose/GDP-mannose dehydrogenase C-terminal domain"/>
    <property type="match status" value="1"/>
</dbReference>
<dbReference type="PANTHER" id="PTHR43491">
    <property type="entry name" value="UDP-N-ACETYL-D-MANNOSAMINE DEHYDROGENASE"/>
    <property type="match status" value="1"/>
</dbReference>
<dbReference type="Pfam" id="PF00984">
    <property type="entry name" value="UDPG_MGDP_dh"/>
    <property type="match status" value="1"/>
</dbReference>
<evidence type="ECO:0000256" key="1">
    <source>
        <dbReference type="ARBA" id="ARBA00023002"/>
    </source>
</evidence>
<accession>E8MZT8</accession>
<dbReference type="EC" id="1.1.1.-" evidence="5"/>
<dbReference type="GO" id="GO:0016628">
    <property type="term" value="F:oxidoreductase activity, acting on the CH-CH group of donors, NAD or NADP as acceptor"/>
    <property type="evidence" value="ECO:0007669"/>
    <property type="project" value="InterPro"/>
</dbReference>
<evidence type="ECO:0000313" key="6">
    <source>
        <dbReference type="Proteomes" id="UP000008922"/>
    </source>
</evidence>
<dbReference type="GO" id="GO:0000271">
    <property type="term" value="P:polysaccharide biosynthetic process"/>
    <property type="evidence" value="ECO:0007669"/>
    <property type="project" value="InterPro"/>
</dbReference>
<dbReference type="NCBIfam" id="TIGR03026">
    <property type="entry name" value="NDP-sugDHase"/>
    <property type="match status" value="1"/>
</dbReference>
<dbReference type="GO" id="GO:0051287">
    <property type="term" value="F:NAD binding"/>
    <property type="evidence" value="ECO:0007669"/>
    <property type="project" value="InterPro"/>
</dbReference>
<dbReference type="InterPro" id="IPR036220">
    <property type="entry name" value="UDP-Glc/GDP-Man_DH_C_sf"/>
</dbReference>
<organism evidence="5 6">
    <name type="scientific">Anaerolinea thermophila (strain DSM 14523 / JCM 11388 / NBRC 100420 / UNI-1)</name>
    <dbReference type="NCBI Taxonomy" id="926569"/>
    <lineage>
        <taxon>Bacteria</taxon>
        <taxon>Bacillati</taxon>
        <taxon>Chloroflexota</taxon>
        <taxon>Anaerolineae</taxon>
        <taxon>Anaerolineales</taxon>
        <taxon>Anaerolineaceae</taxon>
        <taxon>Anaerolinea</taxon>
    </lineage>
</organism>
<keyword evidence="6" id="KW-1185">Reference proteome</keyword>
<proteinExistence type="inferred from homology"/>
<evidence type="ECO:0000259" key="4">
    <source>
        <dbReference type="SMART" id="SM00984"/>
    </source>
</evidence>
<dbReference type="PANTHER" id="PTHR43491:SF1">
    <property type="entry name" value="UDP-N-ACETYL-D-MANNOSAMINE DEHYDROGENASE"/>
    <property type="match status" value="1"/>
</dbReference>
<sequence length="429" mass="46732">MHMRFQHICVLGLGYIGLPTASTFATHGLRVTGVDVNPAVLNSLQNGETHIYEPGLRTLVQAAVKSGNLAVSPQPVEADAYIIAVPTPFKEGKKADLSFVIAAAEAIVPVLRRGALVVLESTSPPRTTEDVVRPILERSGLKAGQDFYLAYSPERVLPGQILRELIENTRVIGGIDSASAEAGRDLYGVFVRGEIILTDATTAEMVKLMENTYRDVNIAIANEFARLAERFGINVWEAIALANRHPRVRILNPGPGVGGHCISVDPWFLVEAAPDLATLIRTAREVNDSQPHFVVERVRQAAGLLEGLRVAALGLAYKADVDDLRESPAIEVCHLLSQAGAQVRAYEPFKPDAVIEGVETVPTLGEILDEADVLLLLVGHTVLRNLDPVEVAQLTAARIVVDCVNGWEPERWRFNGFHYYRLGDRKEVG</sequence>
<dbReference type="STRING" id="926569.ANT_02390"/>
<feature type="domain" description="UDP-glucose/GDP-mannose dehydrogenase C-terminal" evidence="4">
    <location>
        <begin position="311"/>
        <end position="409"/>
    </location>
</feature>
<dbReference type="SUPFAM" id="SSF48179">
    <property type="entry name" value="6-phosphogluconate dehydrogenase C-terminal domain-like"/>
    <property type="match status" value="1"/>
</dbReference>
<dbReference type="KEGG" id="atm:ANT_02390"/>
<dbReference type="InterPro" id="IPR036291">
    <property type="entry name" value="NAD(P)-bd_dom_sf"/>
</dbReference>
<dbReference type="PIRSF" id="PIRSF500136">
    <property type="entry name" value="UDP_ManNAc_DH"/>
    <property type="match status" value="1"/>
</dbReference>
<dbReference type="NCBIfam" id="NF008286">
    <property type="entry name" value="PRK11064.1"/>
    <property type="match status" value="1"/>
</dbReference>
<evidence type="ECO:0000313" key="5">
    <source>
        <dbReference type="EMBL" id="BAJ62273.1"/>
    </source>
</evidence>
<dbReference type="Pfam" id="PF03721">
    <property type="entry name" value="UDPG_MGDP_dh_N"/>
    <property type="match status" value="1"/>
</dbReference>
<keyword evidence="2" id="KW-0520">NAD</keyword>
<gene>
    <name evidence="5" type="ordered locus">ANT_02390</name>
</gene>
<dbReference type="Pfam" id="PF03720">
    <property type="entry name" value="UDPG_MGDP_dh_C"/>
    <property type="match status" value="1"/>
</dbReference>
<dbReference type="eggNOG" id="COG0677">
    <property type="taxonomic scope" value="Bacteria"/>
</dbReference>
<protein>
    <submittedName>
        <fullName evidence="5">UDP-glucose/GDP-mannose dehydrogenase</fullName>
        <ecNumber evidence="5">1.1.1.-</ecNumber>
    </submittedName>
</protein>
<keyword evidence="1 5" id="KW-0560">Oxidoreductase</keyword>
<dbReference type="InterPro" id="IPR001732">
    <property type="entry name" value="UDP-Glc/GDP-Man_DH_N"/>
</dbReference>
<evidence type="ECO:0000256" key="2">
    <source>
        <dbReference type="ARBA" id="ARBA00023027"/>
    </source>
</evidence>
<dbReference type="Gene3D" id="3.40.50.720">
    <property type="entry name" value="NAD(P)-binding Rossmann-like Domain"/>
    <property type="match status" value="2"/>
</dbReference>
<name>E8MZT8_ANATU</name>
<dbReference type="InterPro" id="IPR028359">
    <property type="entry name" value="UDP_ManNAc/GlcNAc_DH"/>
</dbReference>